<evidence type="ECO:0000256" key="5">
    <source>
        <dbReference type="ARBA" id="ARBA00022753"/>
    </source>
</evidence>
<dbReference type="RefSeq" id="XP_030830151.1">
    <property type="nucleotide sequence ID" value="XM_030974291.1"/>
</dbReference>
<dbReference type="GO" id="GO:0016020">
    <property type="term" value="C:membrane"/>
    <property type="evidence" value="ECO:0000318"/>
    <property type="project" value="GO_Central"/>
</dbReference>
<feature type="compositionally biased region" description="Polar residues" evidence="11">
    <location>
        <begin position="53"/>
        <end position="62"/>
    </location>
</feature>
<evidence type="ECO:0000256" key="2">
    <source>
        <dbReference type="ARBA" id="ARBA00004644"/>
    </source>
</evidence>
<feature type="transmembrane region" description="Helical" evidence="12">
    <location>
        <begin position="248"/>
        <end position="269"/>
    </location>
</feature>
<dbReference type="RefSeq" id="XP_030830152.1">
    <property type="nucleotide sequence ID" value="XM_030974292.1"/>
</dbReference>
<dbReference type="InParanoid" id="A0A7M7N2I6"/>
<dbReference type="Pfam" id="PF01545">
    <property type="entry name" value="Cation_efflux"/>
    <property type="match status" value="1"/>
</dbReference>
<evidence type="ECO:0000313" key="15">
    <source>
        <dbReference type="Proteomes" id="UP000007110"/>
    </source>
</evidence>
<sequence>MNNNEVEKGTLPVEALHLEHMPFNSKYSGPNYTACEGERQEDGEGVRDHGRKNTTMNENLLEQQREPLSMEQTSRWRHAALAISWASVIVLLIIGILSFVVSDTTNSSAAFGFGFDCLLDVGTSVVVIWRFMGSLSSVRSEKKERISLLFLGALFIIAAVSIFARAIPDLIDDTETVSGMWLLILAIVSFFVCSTLAIFKFIIAKKLDSTSVQSDGYSSLAGAITALSMLISTIVIHYDLHVWYLDEIVGIIVGLLLAVYGIKLLVGVTRSSDLSISMKSCLPRKN</sequence>
<keyword evidence="4 12" id="KW-0812">Transmembrane</keyword>
<reference evidence="14" key="2">
    <citation type="submission" date="2021-01" db="UniProtKB">
        <authorList>
            <consortium name="EnsemblMetazoa"/>
        </authorList>
    </citation>
    <scope>IDENTIFICATION</scope>
</reference>
<dbReference type="PANTHER" id="PTHR31937:SF2">
    <property type="entry name" value="TRANSMEMBRANE PROTEIN 163"/>
    <property type="match status" value="1"/>
</dbReference>
<evidence type="ECO:0000256" key="9">
    <source>
        <dbReference type="ARBA" id="ARBA00023136"/>
    </source>
</evidence>
<feature type="domain" description="Cation efflux protein transmembrane" evidence="13">
    <location>
        <begin position="85"/>
        <end position="266"/>
    </location>
</feature>
<dbReference type="InterPro" id="IPR027469">
    <property type="entry name" value="Cation_efflux_TMD_sf"/>
</dbReference>
<feature type="transmembrane region" description="Helical" evidence="12">
    <location>
        <begin position="107"/>
        <end position="128"/>
    </location>
</feature>
<organism evidence="14 15">
    <name type="scientific">Strongylocentrotus purpuratus</name>
    <name type="common">Purple sea urchin</name>
    <dbReference type="NCBI Taxonomy" id="7668"/>
    <lineage>
        <taxon>Eukaryota</taxon>
        <taxon>Metazoa</taxon>
        <taxon>Echinodermata</taxon>
        <taxon>Eleutherozoa</taxon>
        <taxon>Echinozoa</taxon>
        <taxon>Echinoidea</taxon>
        <taxon>Euechinoidea</taxon>
        <taxon>Echinacea</taxon>
        <taxon>Camarodonta</taxon>
        <taxon>Echinidea</taxon>
        <taxon>Strongylocentrotidae</taxon>
        <taxon>Strongylocentrotus</taxon>
    </lineage>
</organism>
<dbReference type="OMA" id="WPATVRN"/>
<dbReference type="GO" id="GO:0008324">
    <property type="term" value="F:monoatomic cation transmembrane transporter activity"/>
    <property type="evidence" value="ECO:0007669"/>
    <property type="project" value="InterPro"/>
</dbReference>
<dbReference type="EnsemblMetazoa" id="XM_030974292">
    <property type="protein sequence ID" value="XP_030830152"/>
    <property type="gene ID" value="LOC100892062"/>
</dbReference>
<reference evidence="15" key="1">
    <citation type="submission" date="2015-02" db="EMBL/GenBank/DDBJ databases">
        <title>Genome sequencing for Strongylocentrotus purpuratus.</title>
        <authorList>
            <person name="Murali S."/>
            <person name="Liu Y."/>
            <person name="Vee V."/>
            <person name="English A."/>
            <person name="Wang M."/>
            <person name="Skinner E."/>
            <person name="Han Y."/>
            <person name="Muzny D.M."/>
            <person name="Worley K.C."/>
            <person name="Gibbs R.A."/>
        </authorList>
    </citation>
    <scope>NUCLEOTIDE SEQUENCE</scope>
</reference>
<evidence type="ECO:0000313" key="14">
    <source>
        <dbReference type="EnsemblMetazoa" id="XP_030830151"/>
    </source>
</evidence>
<dbReference type="PANTHER" id="PTHR31937">
    <property type="entry name" value="TRANSMEMBRANE PROTEIN 163"/>
    <property type="match status" value="1"/>
</dbReference>
<keyword evidence="9 12" id="KW-0472">Membrane</keyword>
<dbReference type="GO" id="GO:0031901">
    <property type="term" value="C:early endosome membrane"/>
    <property type="evidence" value="ECO:0007669"/>
    <property type="project" value="UniProtKB-SubCell"/>
</dbReference>
<evidence type="ECO:0000256" key="12">
    <source>
        <dbReference type="SAM" id="Phobius"/>
    </source>
</evidence>
<dbReference type="GeneID" id="100892062"/>
<feature type="transmembrane region" description="Helical" evidence="12">
    <location>
        <begin position="79"/>
        <end position="101"/>
    </location>
</feature>
<dbReference type="EnsemblMetazoa" id="XM_030974293">
    <property type="protein sequence ID" value="XP_030830153"/>
    <property type="gene ID" value="LOC100892062"/>
</dbReference>
<keyword evidence="10" id="KW-0968">Cytoplasmic vesicle</keyword>
<proteinExistence type="inferred from homology"/>
<accession>A0A7M7N2I6</accession>
<evidence type="ECO:0000256" key="3">
    <source>
        <dbReference type="ARBA" id="ARBA00008731"/>
    </source>
</evidence>
<dbReference type="GO" id="GO:0030672">
    <property type="term" value="C:synaptic vesicle membrane"/>
    <property type="evidence" value="ECO:0007669"/>
    <property type="project" value="UniProtKB-SubCell"/>
</dbReference>
<dbReference type="SUPFAM" id="SSF161111">
    <property type="entry name" value="Cation efflux protein transmembrane domain-like"/>
    <property type="match status" value="1"/>
</dbReference>
<keyword evidence="8" id="KW-0770">Synapse</keyword>
<evidence type="ECO:0000259" key="13">
    <source>
        <dbReference type="Pfam" id="PF01545"/>
    </source>
</evidence>
<evidence type="ECO:0000256" key="1">
    <source>
        <dbReference type="ARBA" id="ARBA00004146"/>
    </source>
</evidence>
<dbReference type="InterPro" id="IPR058533">
    <property type="entry name" value="Cation_efflux_TM"/>
</dbReference>
<keyword evidence="7 12" id="KW-1133">Transmembrane helix</keyword>
<name>A0A7M7N2I6_STRPU</name>
<feature type="transmembrane region" description="Helical" evidence="12">
    <location>
        <begin position="216"/>
        <end position="236"/>
    </location>
</feature>
<feature type="transmembrane region" description="Helical" evidence="12">
    <location>
        <begin position="179"/>
        <end position="204"/>
    </location>
</feature>
<feature type="transmembrane region" description="Helical" evidence="12">
    <location>
        <begin position="148"/>
        <end position="167"/>
    </location>
</feature>
<keyword evidence="6" id="KW-0862">Zinc</keyword>
<dbReference type="OrthoDB" id="5980560at2759"/>
<dbReference type="Proteomes" id="UP000007110">
    <property type="component" value="Unassembled WGS sequence"/>
</dbReference>
<evidence type="ECO:0000256" key="7">
    <source>
        <dbReference type="ARBA" id="ARBA00022989"/>
    </source>
</evidence>
<keyword evidence="15" id="KW-1185">Reference proteome</keyword>
<evidence type="ECO:0000256" key="8">
    <source>
        <dbReference type="ARBA" id="ARBA00023018"/>
    </source>
</evidence>
<dbReference type="KEGG" id="spu:100892062"/>
<dbReference type="FunCoup" id="A0A7M7N2I6">
    <property type="interactions" value="78"/>
</dbReference>
<keyword evidence="5" id="KW-0967">Endosome</keyword>
<dbReference type="AlphaFoldDB" id="A0A7M7N2I6"/>
<feature type="region of interest" description="Disordered" evidence="11">
    <location>
        <begin position="29"/>
        <end position="64"/>
    </location>
</feature>
<comment type="subcellular location">
    <subcellularLocation>
        <location evidence="2">Cytoplasmic vesicle</location>
        <location evidence="2">Secretory vesicle</location>
        <location evidence="2">Synaptic vesicle membrane</location>
        <topology evidence="2">Multi-pass membrane protein</topology>
    </subcellularLocation>
    <subcellularLocation>
        <location evidence="1">Early endosome membrane</location>
    </subcellularLocation>
</comment>
<feature type="compositionally biased region" description="Basic and acidic residues" evidence="11">
    <location>
        <begin position="36"/>
        <end position="48"/>
    </location>
</feature>
<evidence type="ECO:0000256" key="10">
    <source>
        <dbReference type="ARBA" id="ARBA00023329"/>
    </source>
</evidence>
<dbReference type="CTD" id="81615"/>
<dbReference type="Gene3D" id="1.20.1510.10">
    <property type="entry name" value="Cation efflux protein transmembrane domain"/>
    <property type="match status" value="1"/>
</dbReference>
<comment type="similarity">
    <text evidence="3">Belongs to the TMEM163 family.</text>
</comment>
<dbReference type="RefSeq" id="XP_030830153.1">
    <property type="nucleotide sequence ID" value="XM_030974293.1"/>
</dbReference>
<evidence type="ECO:0000256" key="6">
    <source>
        <dbReference type="ARBA" id="ARBA00022833"/>
    </source>
</evidence>
<dbReference type="EnsemblMetazoa" id="XM_030974291">
    <property type="protein sequence ID" value="XP_030830151"/>
    <property type="gene ID" value="LOC100892062"/>
</dbReference>
<evidence type="ECO:0000256" key="4">
    <source>
        <dbReference type="ARBA" id="ARBA00022692"/>
    </source>
</evidence>
<evidence type="ECO:0000256" key="11">
    <source>
        <dbReference type="SAM" id="MobiDB-lite"/>
    </source>
</evidence>
<protein>
    <recommendedName>
        <fullName evidence="13">Cation efflux protein transmembrane domain-containing protein</fullName>
    </recommendedName>
</protein>
<dbReference type="InterPro" id="IPR026765">
    <property type="entry name" value="Tmem163"/>
</dbReference>